<sequence length="134" mass="15505">MDLRNIEWQLRYAQAHDALNDIRSGLHLHRFDRGQRALTRTAGNISRIQARIDEATHKYRTAYAALMVLSRFIDEGDQWRRELAELKAEDIRGLGVGEMDDSEGHRTISWIWRTTGVAEVAETDKCLHSCKRSQ</sequence>
<keyword evidence="2" id="KW-1185">Reference proteome</keyword>
<evidence type="ECO:0000313" key="1">
    <source>
        <dbReference type="EMBL" id="KAF9486960.1"/>
    </source>
</evidence>
<dbReference type="AlphaFoldDB" id="A0A9P5ZHY0"/>
<comment type="caution">
    <text evidence="1">The sequence shown here is derived from an EMBL/GenBank/DDBJ whole genome shotgun (WGS) entry which is preliminary data.</text>
</comment>
<dbReference type="Proteomes" id="UP000807025">
    <property type="component" value="Unassembled WGS sequence"/>
</dbReference>
<evidence type="ECO:0000313" key="2">
    <source>
        <dbReference type="Proteomes" id="UP000807025"/>
    </source>
</evidence>
<accession>A0A9P5ZHY0</accession>
<gene>
    <name evidence="1" type="ORF">BDN71DRAFT_1514440</name>
</gene>
<name>A0A9P5ZHY0_PLEER</name>
<proteinExistence type="predicted"/>
<reference evidence="1" key="1">
    <citation type="submission" date="2020-11" db="EMBL/GenBank/DDBJ databases">
        <authorList>
            <consortium name="DOE Joint Genome Institute"/>
            <person name="Ahrendt S."/>
            <person name="Riley R."/>
            <person name="Andreopoulos W."/>
            <person name="Labutti K."/>
            <person name="Pangilinan J."/>
            <person name="Ruiz-Duenas F.J."/>
            <person name="Barrasa J.M."/>
            <person name="Sanchez-Garcia M."/>
            <person name="Camarero S."/>
            <person name="Miyauchi S."/>
            <person name="Serrano A."/>
            <person name="Linde D."/>
            <person name="Babiker R."/>
            <person name="Drula E."/>
            <person name="Ayuso-Fernandez I."/>
            <person name="Pacheco R."/>
            <person name="Padilla G."/>
            <person name="Ferreira P."/>
            <person name="Barriuso J."/>
            <person name="Kellner H."/>
            <person name="Castanera R."/>
            <person name="Alfaro M."/>
            <person name="Ramirez L."/>
            <person name="Pisabarro A.G."/>
            <person name="Kuo A."/>
            <person name="Tritt A."/>
            <person name="Lipzen A."/>
            <person name="He G."/>
            <person name="Yan M."/>
            <person name="Ng V."/>
            <person name="Cullen D."/>
            <person name="Martin F."/>
            <person name="Rosso M.-N."/>
            <person name="Henrissat B."/>
            <person name="Hibbett D."/>
            <person name="Martinez A.T."/>
            <person name="Grigoriev I.V."/>
        </authorList>
    </citation>
    <scope>NUCLEOTIDE SEQUENCE</scope>
    <source>
        <strain evidence="1">ATCC 90797</strain>
    </source>
</reference>
<dbReference type="EMBL" id="MU154847">
    <property type="protein sequence ID" value="KAF9486960.1"/>
    <property type="molecule type" value="Genomic_DNA"/>
</dbReference>
<dbReference type="OrthoDB" id="3007535at2759"/>
<protein>
    <submittedName>
        <fullName evidence="1">Uncharacterized protein</fullName>
    </submittedName>
</protein>
<organism evidence="1 2">
    <name type="scientific">Pleurotus eryngii</name>
    <name type="common">Boletus of the steppes</name>
    <dbReference type="NCBI Taxonomy" id="5323"/>
    <lineage>
        <taxon>Eukaryota</taxon>
        <taxon>Fungi</taxon>
        <taxon>Dikarya</taxon>
        <taxon>Basidiomycota</taxon>
        <taxon>Agaricomycotina</taxon>
        <taxon>Agaricomycetes</taxon>
        <taxon>Agaricomycetidae</taxon>
        <taxon>Agaricales</taxon>
        <taxon>Pleurotineae</taxon>
        <taxon>Pleurotaceae</taxon>
        <taxon>Pleurotus</taxon>
    </lineage>
</organism>